<evidence type="ECO:0000313" key="3">
    <source>
        <dbReference type="EnsemblMetazoa" id="XP_020911698.1"/>
    </source>
</evidence>
<accession>A0A913XZG4</accession>
<dbReference type="KEGG" id="epa:110249469"/>
<dbReference type="GeneID" id="110249469"/>
<dbReference type="Proteomes" id="UP000887567">
    <property type="component" value="Unplaced"/>
</dbReference>
<dbReference type="RefSeq" id="XP_020911698.1">
    <property type="nucleotide sequence ID" value="XM_021056039.1"/>
</dbReference>
<dbReference type="AlphaFoldDB" id="A0A913XZG4"/>
<dbReference type="InterPro" id="IPR033332">
    <property type="entry name" value="BTG"/>
</dbReference>
<keyword evidence="4" id="KW-1185">Reference proteome</keyword>
<dbReference type="Gene3D" id="3.90.640.90">
    <property type="entry name" value="Anti-proliferative protein, N-terminal domain"/>
    <property type="match status" value="1"/>
</dbReference>
<dbReference type="SUPFAM" id="SSF160696">
    <property type="entry name" value="BTG domain-like"/>
    <property type="match status" value="1"/>
</dbReference>
<reference evidence="3" key="1">
    <citation type="submission" date="2022-11" db="UniProtKB">
        <authorList>
            <consortium name="EnsemblMetazoa"/>
        </authorList>
    </citation>
    <scope>IDENTIFICATION</scope>
</reference>
<evidence type="ECO:0000256" key="1">
    <source>
        <dbReference type="ARBA" id="ARBA00007989"/>
    </source>
</evidence>
<evidence type="ECO:0000259" key="2">
    <source>
        <dbReference type="SMART" id="SM00099"/>
    </source>
</evidence>
<dbReference type="InterPro" id="IPR002087">
    <property type="entry name" value="Anti_prolifrtn"/>
</dbReference>
<evidence type="ECO:0000313" key="4">
    <source>
        <dbReference type="Proteomes" id="UP000887567"/>
    </source>
</evidence>
<dbReference type="GO" id="GO:0005737">
    <property type="term" value="C:cytoplasm"/>
    <property type="evidence" value="ECO:0007669"/>
    <property type="project" value="TreeGrafter"/>
</dbReference>
<dbReference type="SMART" id="SM00099">
    <property type="entry name" value="btg1"/>
    <property type="match status" value="1"/>
</dbReference>
<dbReference type="PANTHER" id="PTHR22978">
    <property type="entry name" value="B-CELL TRANSLOCATION GENE"/>
    <property type="match status" value="1"/>
</dbReference>
<proteinExistence type="inferred from homology"/>
<dbReference type="EnsemblMetazoa" id="XM_021056039.1">
    <property type="protein sequence ID" value="XP_020911698.1"/>
    <property type="gene ID" value="LOC110249469"/>
</dbReference>
<name>A0A913XZG4_EXADI</name>
<feature type="domain" description="Anti-proliferative protein" evidence="2">
    <location>
        <begin position="1"/>
        <end position="75"/>
    </location>
</feature>
<dbReference type="PANTHER" id="PTHR22978:SF22">
    <property type="entry name" value="BTG FAMILY PROTEIN"/>
    <property type="match status" value="1"/>
</dbReference>
<dbReference type="InterPro" id="IPR036054">
    <property type="entry name" value="BTG-like_sf"/>
</dbReference>
<dbReference type="GO" id="GO:0005634">
    <property type="term" value="C:nucleus"/>
    <property type="evidence" value="ECO:0007669"/>
    <property type="project" value="TreeGrafter"/>
</dbReference>
<organism evidence="3 4">
    <name type="scientific">Exaiptasia diaphana</name>
    <name type="common">Tropical sea anemone</name>
    <name type="synonym">Aiptasia pulchella</name>
    <dbReference type="NCBI Taxonomy" id="2652724"/>
    <lineage>
        <taxon>Eukaryota</taxon>
        <taxon>Metazoa</taxon>
        <taxon>Cnidaria</taxon>
        <taxon>Anthozoa</taxon>
        <taxon>Hexacorallia</taxon>
        <taxon>Actiniaria</taxon>
        <taxon>Aiptasiidae</taxon>
        <taxon>Exaiptasia</taxon>
    </lineage>
</organism>
<protein>
    <recommendedName>
        <fullName evidence="2">Anti-proliferative protein domain-containing protein</fullName>
    </recommendedName>
</protein>
<dbReference type="Pfam" id="PF07742">
    <property type="entry name" value="BTG"/>
    <property type="match status" value="1"/>
</dbReference>
<comment type="similarity">
    <text evidence="1">Belongs to the BTG family.</text>
</comment>
<dbReference type="OrthoDB" id="19928at2759"/>
<sequence length="126" mass="14366">MEELLCERYKTHWHPQNPLLGSGFRCIRINHSAMDPIILDAAHLTGVSNTELSGFPEELTVWIDPNEVCFRIGENGSICDISEDMLKDMTSTRAREKNARTRQENLRKKESILHSNIIQAPTCVQC</sequence>